<dbReference type="Pfam" id="PF07443">
    <property type="entry name" value="HARP"/>
    <property type="match status" value="2"/>
</dbReference>
<gene>
    <name evidence="17" type="primary">SMARCAL1</name>
</gene>
<feature type="region of interest" description="Disordered" evidence="13">
    <location>
        <begin position="175"/>
        <end position="240"/>
    </location>
</feature>
<dbReference type="SMART" id="SM00487">
    <property type="entry name" value="DEXDc"/>
    <property type="match status" value="1"/>
</dbReference>
<dbReference type="SUPFAM" id="SSF52540">
    <property type="entry name" value="P-loop containing nucleoside triphosphate hydrolases"/>
    <property type="match status" value="2"/>
</dbReference>
<feature type="domain" description="HARP" evidence="16">
    <location>
        <begin position="230"/>
        <end position="307"/>
    </location>
</feature>
<organism evidence="17 18">
    <name type="scientific">Saimiri boliviensis boliviensis</name>
    <name type="common">Bolivian squirrel monkey</name>
    <dbReference type="NCBI Taxonomy" id="39432"/>
    <lineage>
        <taxon>Eukaryota</taxon>
        <taxon>Metazoa</taxon>
        <taxon>Chordata</taxon>
        <taxon>Craniata</taxon>
        <taxon>Vertebrata</taxon>
        <taxon>Euteleostomi</taxon>
        <taxon>Mammalia</taxon>
        <taxon>Eutheria</taxon>
        <taxon>Euarchontoglires</taxon>
        <taxon>Primates</taxon>
        <taxon>Haplorrhini</taxon>
        <taxon>Platyrrhini</taxon>
        <taxon>Cebidae</taxon>
        <taxon>Saimiriinae</taxon>
        <taxon>Saimiri</taxon>
    </lineage>
</organism>
<feature type="compositionally biased region" description="Polar residues" evidence="13">
    <location>
        <begin position="226"/>
        <end position="235"/>
    </location>
</feature>
<evidence type="ECO:0000256" key="4">
    <source>
        <dbReference type="ARBA" id="ARBA00022801"/>
    </source>
</evidence>
<evidence type="ECO:0000256" key="10">
    <source>
        <dbReference type="ARBA" id="ARBA00060224"/>
    </source>
</evidence>
<protein>
    <recommendedName>
        <fullName evidence="2">SWI/SNF-related matrix-associated actin-dependent regulator of chromatin subfamily A-like protein 1</fullName>
    </recommendedName>
    <alternativeName>
        <fullName evidence="8">HepA-related protein</fullName>
    </alternativeName>
    <alternativeName>
        <fullName evidence="7">Sucrose nonfermenting protein 2-like 1</fullName>
    </alternativeName>
</protein>
<dbReference type="KEGG" id="sbq:101042562"/>
<dbReference type="CDD" id="cd18010">
    <property type="entry name" value="DEXHc_HARP_SMARCAL1"/>
    <property type="match status" value="1"/>
</dbReference>
<dbReference type="Pfam" id="PF00176">
    <property type="entry name" value="SNF2-rel_dom"/>
    <property type="match status" value="1"/>
</dbReference>
<dbReference type="AlphaFoldDB" id="A0A2K6T0N2"/>
<dbReference type="GeneTree" id="ENSGT00940000157608"/>
<dbReference type="GO" id="GO:0006303">
    <property type="term" value="P:double-strand break repair via nonhomologous end joining"/>
    <property type="evidence" value="ECO:0007669"/>
    <property type="project" value="Ensembl"/>
</dbReference>
<reference evidence="17" key="2">
    <citation type="submission" date="2025-09" db="UniProtKB">
        <authorList>
            <consortium name="Ensembl"/>
        </authorList>
    </citation>
    <scope>IDENTIFICATION</scope>
</reference>
<dbReference type="GO" id="GO:0005662">
    <property type="term" value="C:DNA replication factor A complex"/>
    <property type="evidence" value="ECO:0007669"/>
    <property type="project" value="Ensembl"/>
</dbReference>
<keyword evidence="4" id="KW-0378">Hydrolase</keyword>
<evidence type="ECO:0000259" key="14">
    <source>
        <dbReference type="PROSITE" id="PS51192"/>
    </source>
</evidence>
<dbReference type="Proteomes" id="UP000233220">
    <property type="component" value="Unplaced"/>
</dbReference>
<dbReference type="PROSITE" id="PS51192">
    <property type="entry name" value="HELICASE_ATP_BIND_1"/>
    <property type="match status" value="1"/>
</dbReference>
<dbReference type="InterPro" id="IPR000330">
    <property type="entry name" value="SNF2_N"/>
</dbReference>
<keyword evidence="18" id="KW-1185">Reference proteome</keyword>
<feature type="compositionally biased region" description="Polar residues" evidence="13">
    <location>
        <begin position="35"/>
        <end position="58"/>
    </location>
</feature>
<dbReference type="GO" id="GO:0006357">
    <property type="term" value="P:regulation of transcription by RNA polymerase II"/>
    <property type="evidence" value="ECO:0007669"/>
    <property type="project" value="Ensembl"/>
</dbReference>
<keyword evidence="3" id="KW-0677">Repeat</keyword>
<evidence type="ECO:0000256" key="9">
    <source>
        <dbReference type="ARBA" id="ARBA00048778"/>
    </source>
</evidence>
<evidence type="ECO:0000256" key="12">
    <source>
        <dbReference type="PROSITE-ProRule" id="PRU00800"/>
    </source>
</evidence>
<sequence length="957" mass="105740">MSLPLTEEQRKRIEENRQKALARRAEKLLAEQHQKTSLGTSIAGNPSQAKPGPSQNFPRESCKPVSHGVIFKQQNPGSSSNYDPKPHNSHSFHLSTPEQAKGIWKKPEEMTTACPGHSPPRQVALTGISPPLAQSPPEVSKQQPLGYELGQGHAQASIRSIPFANPTHEPLAKAKISQETLARSSGQPPRDVELEAKTAKASTLQQNTSYIHSSPGSVTPRPEGRLQQTSGSSLQKAAVTQKGRCVRKGDRFQVLIGYNAELLAVFKSLPSKIYDPDSKTWNFSMNDYSALMEAAQSLPTVNLQPLEWADGSSESPSTSSAGQASLPSAPSLAFVKGRCVLISRACFEADIGYSQDLIAVFKQMDSRRYDVKTRKWSFLLEEHNKLITKARCLPQVQLDPLPKTLTLAFASQLKKTSLSLTPDVPEADLSEVDPKLVSNLMPFQRAGVNFAIAKGGRLLLADDMGLGKTIQAICIAAFYRKEWPLLVVVPSSVRFTWEQAFLRWLPSLNPDCINVVVTGKDRLTAGLVNIVSFDLLSKLEKQLKTPFKVVIIDESHFLKNSRTARCRAAMPVLKVAKRVILLSGTPATSRPAELYTQIIAVRPTFFPQFHAFGLRYCDAKRMPWGWDYSGSSNLGELKLLLEEAVMLRRLKSDVLSQLPAKQRKIVVVAPGRISATARAALNAAAKEMTKDKTKQQQKEALILFFNRTAEAKIPSVIEYIMDLLESGKEKFLVFAHHKVVLDAVTKALERKHVLHIRIDGSTSSAEREDLCQQFQLSPRHAVAVLSITAANMGLTFSSADLVVFAELFWNPGVLIQAEDRVHRIGQTSSVGIHYVVAKGTADDYLWPMIQEKIKVLGEAGLSETNFSEMTEATDYLYKDPKQQQIYDLFQKSFEEEGNDMELLEAAESFDPGSASGTSGSSSQDMGDTLDESSLTACTQKKKRFEFFDNWDSFTSPL</sequence>
<keyword evidence="6" id="KW-0539">Nucleus</keyword>
<dbReference type="InterPro" id="IPR038718">
    <property type="entry name" value="SNF2-like_sf"/>
</dbReference>
<dbReference type="InterPro" id="IPR010003">
    <property type="entry name" value="HARP_dom"/>
</dbReference>
<dbReference type="PANTHER" id="PTHR45766:SF6">
    <property type="entry name" value="SWI_SNF-RELATED MATRIX-ASSOCIATED ACTIN-DEPENDENT REGULATOR OF CHROMATIN SUBFAMILY A-LIKE PROTEIN 1"/>
    <property type="match status" value="1"/>
</dbReference>
<name>A0A2K6T0N2_SAIBB</name>
<feature type="compositionally biased region" description="Basic and acidic residues" evidence="13">
    <location>
        <begin position="24"/>
        <end position="34"/>
    </location>
</feature>
<evidence type="ECO:0000256" key="11">
    <source>
        <dbReference type="ARBA" id="ARBA00062185"/>
    </source>
</evidence>
<evidence type="ECO:0000256" key="7">
    <source>
        <dbReference type="ARBA" id="ARBA00029621"/>
    </source>
</evidence>
<feature type="region of interest" description="Disordered" evidence="13">
    <location>
        <begin position="109"/>
        <end position="144"/>
    </location>
</feature>
<evidence type="ECO:0000313" key="17">
    <source>
        <dbReference type="Ensembl" id="ENSSBOP00000013199.1"/>
    </source>
</evidence>
<feature type="compositionally biased region" description="Polar residues" evidence="13">
    <location>
        <begin position="72"/>
        <end position="82"/>
    </location>
</feature>
<evidence type="ECO:0000313" key="18">
    <source>
        <dbReference type="Proteomes" id="UP000233220"/>
    </source>
</evidence>
<feature type="region of interest" description="Disordered" evidence="13">
    <location>
        <begin position="909"/>
        <end position="932"/>
    </location>
</feature>
<dbReference type="PROSITE" id="PS51194">
    <property type="entry name" value="HELICASE_CTER"/>
    <property type="match status" value="1"/>
</dbReference>
<evidence type="ECO:0000259" key="15">
    <source>
        <dbReference type="PROSITE" id="PS51194"/>
    </source>
</evidence>
<dbReference type="InterPro" id="IPR027417">
    <property type="entry name" value="P-loop_NTPase"/>
</dbReference>
<accession>A0A2K6T0N2</accession>
<dbReference type="SMART" id="SM00490">
    <property type="entry name" value="HELICc"/>
    <property type="match status" value="1"/>
</dbReference>
<dbReference type="FunFam" id="3.40.50.10810:FF:000026">
    <property type="entry name" value="SWI/SNF related, matrix associated, actin dependent regulator of chromatin, subfamily a-like 1"/>
    <property type="match status" value="1"/>
</dbReference>
<dbReference type="GO" id="GO:0035861">
    <property type="term" value="C:site of double-strand break"/>
    <property type="evidence" value="ECO:0007669"/>
    <property type="project" value="Ensembl"/>
</dbReference>
<feature type="region of interest" description="Disordered" evidence="13">
    <location>
        <begin position="24"/>
        <end position="94"/>
    </location>
</feature>
<dbReference type="GO" id="GO:0031297">
    <property type="term" value="P:replication fork processing"/>
    <property type="evidence" value="ECO:0007669"/>
    <property type="project" value="Ensembl"/>
</dbReference>
<evidence type="ECO:0000256" key="6">
    <source>
        <dbReference type="ARBA" id="ARBA00023242"/>
    </source>
</evidence>
<dbReference type="Gene3D" id="3.40.50.10810">
    <property type="entry name" value="Tandem AAA-ATPase domain"/>
    <property type="match status" value="1"/>
</dbReference>
<dbReference type="InterPro" id="IPR001650">
    <property type="entry name" value="Helicase_C-like"/>
</dbReference>
<feature type="domain" description="Helicase C-terminal" evidence="15">
    <location>
        <begin position="715"/>
        <end position="872"/>
    </location>
</feature>
<dbReference type="GO" id="GO:0016787">
    <property type="term" value="F:hydrolase activity"/>
    <property type="evidence" value="ECO:0007669"/>
    <property type="project" value="UniProtKB-KW"/>
</dbReference>
<dbReference type="GO" id="GO:0005654">
    <property type="term" value="C:nucleoplasm"/>
    <property type="evidence" value="ECO:0007669"/>
    <property type="project" value="Ensembl"/>
</dbReference>
<dbReference type="PANTHER" id="PTHR45766">
    <property type="entry name" value="DNA ANNEALING HELICASE AND ENDONUCLEASE ZRANB3 FAMILY MEMBER"/>
    <property type="match status" value="1"/>
</dbReference>
<evidence type="ECO:0000256" key="8">
    <source>
        <dbReference type="ARBA" id="ARBA00031896"/>
    </source>
</evidence>
<comment type="catalytic activity">
    <reaction evidence="9">
        <text>ATP + H2O = ADP + phosphate + H(+)</text>
        <dbReference type="Rhea" id="RHEA:13065"/>
        <dbReference type="ChEBI" id="CHEBI:15377"/>
        <dbReference type="ChEBI" id="CHEBI:15378"/>
        <dbReference type="ChEBI" id="CHEBI:30616"/>
        <dbReference type="ChEBI" id="CHEBI:43474"/>
        <dbReference type="ChEBI" id="CHEBI:456216"/>
    </reaction>
    <physiologicalReaction direction="left-to-right" evidence="9">
        <dbReference type="Rhea" id="RHEA:13066"/>
    </physiologicalReaction>
</comment>
<feature type="compositionally biased region" description="Polar residues" evidence="13">
    <location>
        <begin position="177"/>
        <end position="187"/>
    </location>
</feature>
<feature type="domain" description="HARP" evidence="16">
    <location>
        <begin position="331"/>
        <end position="402"/>
    </location>
</feature>
<feature type="compositionally biased region" description="Polar residues" evidence="13">
    <location>
        <begin position="200"/>
        <end position="217"/>
    </location>
</feature>
<evidence type="ECO:0000256" key="13">
    <source>
        <dbReference type="SAM" id="MobiDB-lite"/>
    </source>
</evidence>
<dbReference type="Pfam" id="PF00271">
    <property type="entry name" value="Helicase_C"/>
    <property type="match status" value="1"/>
</dbReference>
<evidence type="ECO:0000256" key="5">
    <source>
        <dbReference type="ARBA" id="ARBA00023054"/>
    </source>
</evidence>
<dbReference type="PROSITE" id="PS51467">
    <property type="entry name" value="HARP"/>
    <property type="match status" value="2"/>
</dbReference>
<keyword evidence="5" id="KW-0175">Coiled coil</keyword>
<feature type="domain" description="Helicase ATP-binding" evidence="14">
    <location>
        <begin position="449"/>
        <end position="604"/>
    </location>
</feature>
<dbReference type="InterPro" id="IPR049730">
    <property type="entry name" value="SNF2/RAD54-like_C"/>
</dbReference>
<dbReference type="CDD" id="cd18793">
    <property type="entry name" value="SF2_C_SNF"/>
    <property type="match status" value="1"/>
</dbReference>
<dbReference type="InterPro" id="IPR014001">
    <property type="entry name" value="Helicase_ATP-bd"/>
</dbReference>
<evidence type="ECO:0000256" key="1">
    <source>
        <dbReference type="ARBA" id="ARBA00004123"/>
    </source>
</evidence>
<dbReference type="CTD" id="50485"/>
<reference evidence="17" key="1">
    <citation type="submission" date="2025-08" db="UniProtKB">
        <authorList>
            <consortium name="Ensembl"/>
        </authorList>
    </citation>
    <scope>IDENTIFICATION</scope>
</reference>
<evidence type="ECO:0000259" key="16">
    <source>
        <dbReference type="PROSITE" id="PS51467"/>
    </source>
</evidence>
<proteinExistence type="inferred from homology"/>
<comment type="subcellular location">
    <subcellularLocation>
        <location evidence="1">Nucleus</location>
    </subcellularLocation>
</comment>
<dbReference type="OMA" id="KCVPHAE"/>
<dbReference type="FunFam" id="3.40.50.300:FF:001036">
    <property type="entry name" value="SWI/SNF related, matrix associated, actin dependent regulator of chromatin, subfamily a like 1"/>
    <property type="match status" value="1"/>
</dbReference>
<comment type="similarity">
    <text evidence="12">Belongs to the SNF2/RAD54 helicase family. SMARCAL1 subfamily.</text>
</comment>
<dbReference type="Gene3D" id="3.40.50.300">
    <property type="entry name" value="P-loop containing nucleotide triphosphate hydrolases"/>
    <property type="match status" value="1"/>
</dbReference>
<dbReference type="Ensembl" id="ENSSBOT00000029993.1">
    <property type="protein sequence ID" value="ENSSBOP00000013199.1"/>
    <property type="gene ID" value="ENSSBOG00000023338.1"/>
</dbReference>
<dbReference type="GO" id="GO:0005524">
    <property type="term" value="F:ATP binding"/>
    <property type="evidence" value="ECO:0007669"/>
    <property type="project" value="InterPro"/>
</dbReference>
<evidence type="ECO:0000256" key="3">
    <source>
        <dbReference type="ARBA" id="ARBA00022737"/>
    </source>
</evidence>
<dbReference type="STRING" id="39432.ENSSBOP00000013199"/>
<dbReference type="GO" id="GO:0036310">
    <property type="term" value="F:ATP-dependent DNA/DNA annealing activity"/>
    <property type="evidence" value="ECO:0007669"/>
    <property type="project" value="Ensembl"/>
</dbReference>
<comment type="subunit">
    <text evidence="11">Interacts with RPA2; the interaction is direct and mediates the recruitment by the RPA complex of SMARCAL1 to sites of DNA damage.</text>
</comment>
<comment type="function">
    <text evidence="10">ATP-dependent annealing helicase that binds selectively to fork DNA relative to ssDNA or dsDNA and catalyzes the rewinding of the stably unwound DNA. Rewinds single-stranded DNA bubbles that are stably bound by replication protein A (RPA). Acts throughout the genome to reanneal stably unwound DNA, performing the opposite reaction of many enzymes, such as helicases and polymerases, that unwind DNA. May play an important role in DNA damage response by acting at stalled replication forks.</text>
</comment>
<feature type="compositionally biased region" description="Low complexity" evidence="13">
    <location>
        <begin position="912"/>
        <end position="922"/>
    </location>
</feature>
<evidence type="ECO:0000256" key="2">
    <source>
        <dbReference type="ARBA" id="ARBA00020162"/>
    </source>
</evidence>